<organism evidence="2 3">
    <name type="scientific">Escherichia phage vB_EcoM_IME537</name>
    <dbReference type="NCBI Taxonomy" id="2724310"/>
    <lineage>
        <taxon>Viruses</taxon>
        <taxon>Duplodnaviria</taxon>
        <taxon>Heunggongvirae</taxon>
        <taxon>Uroviricota</taxon>
        <taxon>Caudoviricetes</taxon>
        <taxon>Pantevenvirales</taxon>
        <taxon>Straboviridae</taxon>
        <taxon>Tevenvirinae</taxon>
        <taxon>Tequatrovirus</taxon>
        <taxon>Tequatrovirus ime537</taxon>
    </lineage>
</organism>
<feature type="transmembrane region" description="Helical" evidence="1">
    <location>
        <begin position="25"/>
        <end position="51"/>
    </location>
</feature>
<keyword evidence="1" id="KW-0812">Transmembrane</keyword>
<dbReference type="Proteomes" id="UP000502327">
    <property type="component" value="Segment"/>
</dbReference>
<sequence>MDLCEENMKRKRSAFTFIEWFFDNIFPALFIFMLIFALGSVVVGIYLMTVVGIDIHQNGLKSVVETIWNGVK</sequence>
<dbReference type="KEGG" id="vg:65059705"/>
<reference evidence="2 3" key="1">
    <citation type="submission" date="2020-03" db="EMBL/GenBank/DDBJ databases">
        <authorList>
            <person name="Wu Y."/>
            <person name="Qu Y."/>
        </authorList>
    </citation>
    <scope>NUCLEOTIDE SEQUENCE [LARGE SCALE GENOMIC DNA]</scope>
</reference>
<dbReference type="Pfam" id="PF23906">
    <property type="entry name" value="DUF7248"/>
    <property type="match status" value="1"/>
</dbReference>
<keyword evidence="3" id="KW-1185">Reference proteome</keyword>
<dbReference type="GeneID" id="65059705"/>
<keyword evidence="1" id="KW-0472">Membrane</keyword>
<dbReference type="RefSeq" id="YP_010071034.1">
    <property type="nucleotide sequence ID" value="NC_054921.1"/>
</dbReference>
<dbReference type="InterPro" id="IPR055672">
    <property type="entry name" value="DUF7248"/>
</dbReference>
<evidence type="ECO:0000313" key="2">
    <source>
        <dbReference type="EMBL" id="QIW91344.1"/>
    </source>
</evidence>
<proteinExistence type="predicted"/>
<dbReference type="EMBL" id="MT179807">
    <property type="protein sequence ID" value="QIW91344.1"/>
    <property type="molecule type" value="Genomic_DNA"/>
</dbReference>
<keyword evidence="1" id="KW-1133">Transmembrane helix</keyword>
<accession>A0A6H0XAE7</accession>
<name>A0A6H0XAE7_9CAUD</name>
<evidence type="ECO:0000313" key="3">
    <source>
        <dbReference type="Proteomes" id="UP000502327"/>
    </source>
</evidence>
<protein>
    <submittedName>
        <fullName evidence="2">Uncharacterized protein</fullName>
    </submittedName>
</protein>
<evidence type="ECO:0000256" key="1">
    <source>
        <dbReference type="SAM" id="Phobius"/>
    </source>
</evidence>